<evidence type="ECO:0000256" key="3">
    <source>
        <dbReference type="ARBA" id="ARBA00023043"/>
    </source>
</evidence>
<comment type="similarity">
    <text evidence="1">Belongs to the ankyrin SOCS box (ASB) family.</text>
</comment>
<dbReference type="InterPro" id="IPR002110">
    <property type="entry name" value="Ankyrin_rpt"/>
</dbReference>
<dbReference type="PANTHER" id="PTHR24136">
    <property type="entry name" value="SOWAH (DROSOPHILA) HOMOLOG"/>
    <property type="match status" value="1"/>
</dbReference>
<accession>Q10A74</accession>
<dbReference type="PROSITE" id="PS50297">
    <property type="entry name" value="ANK_REP_REGION"/>
    <property type="match status" value="1"/>
</dbReference>
<dbReference type="AlphaFoldDB" id="Q10A74"/>
<protein>
    <submittedName>
        <fullName evidence="5">Polyprotein</fullName>
    </submittedName>
</protein>
<dbReference type="InterPro" id="IPR051573">
    <property type="entry name" value="Ankyrin-SOCS_box_domain"/>
</dbReference>
<organism evidence="5 6">
    <name type="scientific">Oryza sativa subsp. japonica</name>
    <name type="common">Rice</name>
    <dbReference type="NCBI Taxonomy" id="39947"/>
    <lineage>
        <taxon>Eukaryota</taxon>
        <taxon>Viridiplantae</taxon>
        <taxon>Streptophyta</taxon>
        <taxon>Embryophyta</taxon>
        <taxon>Tracheophyta</taxon>
        <taxon>Spermatophyta</taxon>
        <taxon>Magnoliopsida</taxon>
        <taxon>Liliopsida</taxon>
        <taxon>Poales</taxon>
        <taxon>Poaceae</taxon>
        <taxon>BOP clade</taxon>
        <taxon>Oryzoideae</taxon>
        <taxon>Oryzeae</taxon>
        <taxon>Oryzinae</taxon>
        <taxon>Oryza</taxon>
        <taxon>Oryza sativa</taxon>
    </lineage>
</organism>
<reference evidence="6" key="2">
    <citation type="journal article" date="2008" name="Nucleic Acids Res.">
        <title>The rice annotation project database (RAP-DB): 2008 update.</title>
        <authorList>
            <consortium name="The rice annotation project (RAP)"/>
        </authorList>
    </citation>
    <scope>GENOME REANNOTATION</scope>
    <source>
        <strain evidence="6">cv. Nipponbare</strain>
    </source>
</reference>
<evidence type="ECO:0000313" key="6">
    <source>
        <dbReference type="Proteomes" id="UP000000763"/>
    </source>
</evidence>
<evidence type="ECO:0000256" key="1">
    <source>
        <dbReference type="ARBA" id="ARBA00005949"/>
    </source>
</evidence>
<dbReference type="EMBL" id="AC099400">
    <property type="protein sequence ID" value="AAL91595.1"/>
    <property type="molecule type" value="Genomic_DNA"/>
</dbReference>
<dbReference type="InterPro" id="IPR036770">
    <property type="entry name" value="Ankyrin_rpt-contain_sf"/>
</dbReference>
<dbReference type="PANTHER" id="PTHR24136:SF37">
    <property type="entry name" value="OS01G0942900 PROTEIN"/>
    <property type="match status" value="1"/>
</dbReference>
<name>Q10A74_ORYSJ</name>
<feature type="repeat" description="ANK" evidence="4">
    <location>
        <begin position="163"/>
        <end position="195"/>
    </location>
</feature>
<dbReference type="Gene3D" id="1.25.40.20">
    <property type="entry name" value="Ankyrin repeat-containing domain"/>
    <property type="match status" value="1"/>
</dbReference>
<evidence type="ECO:0000313" key="5">
    <source>
        <dbReference type="EMBL" id="AAL91595.1"/>
    </source>
</evidence>
<reference evidence="6" key="1">
    <citation type="journal article" date="2005" name="Nature">
        <title>The map-based sequence of the rice genome.</title>
        <authorList>
            <consortium name="International rice genome sequencing project (IRGSP)"/>
            <person name="Matsumoto T."/>
            <person name="Wu J."/>
            <person name="Kanamori H."/>
            <person name="Katayose Y."/>
            <person name="Fujisawa M."/>
            <person name="Namiki N."/>
            <person name="Mizuno H."/>
            <person name="Yamamoto K."/>
            <person name="Antonio B.A."/>
            <person name="Baba T."/>
            <person name="Sakata K."/>
            <person name="Nagamura Y."/>
            <person name="Aoki H."/>
            <person name="Arikawa K."/>
            <person name="Arita K."/>
            <person name="Bito T."/>
            <person name="Chiden Y."/>
            <person name="Fujitsuka N."/>
            <person name="Fukunaka R."/>
            <person name="Hamada M."/>
            <person name="Harada C."/>
            <person name="Hayashi A."/>
            <person name="Hijishita S."/>
            <person name="Honda M."/>
            <person name="Hosokawa S."/>
            <person name="Ichikawa Y."/>
            <person name="Idonuma A."/>
            <person name="Iijima M."/>
            <person name="Ikeda M."/>
            <person name="Ikeno M."/>
            <person name="Ito K."/>
            <person name="Ito S."/>
            <person name="Ito T."/>
            <person name="Ito Y."/>
            <person name="Ito Y."/>
            <person name="Iwabuchi A."/>
            <person name="Kamiya K."/>
            <person name="Karasawa W."/>
            <person name="Kurita K."/>
            <person name="Katagiri S."/>
            <person name="Kikuta A."/>
            <person name="Kobayashi H."/>
            <person name="Kobayashi N."/>
            <person name="Machita K."/>
            <person name="Maehara T."/>
            <person name="Masukawa M."/>
            <person name="Mizubayashi T."/>
            <person name="Mukai Y."/>
            <person name="Nagasaki H."/>
            <person name="Nagata Y."/>
            <person name="Naito S."/>
            <person name="Nakashima M."/>
            <person name="Nakama Y."/>
            <person name="Nakamichi Y."/>
            <person name="Nakamura M."/>
            <person name="Meguro A."/>
            <person name="Negishi M."/>
            <person name="Ohta I."/>
            <person name="Ohta T."/>
            <person name="Okamoto M."/>
            <person name="Ono N."/>
            <person name="Saji S."/>
            <person name="Sakaguchi M."/>
            <person name="Sakai K."/>
            <person name="Shibata M."/>
            <person name="Shimokawa T."/>
            <person name="Song J."/>
            <person name="Takazaki Y."/>
            <person name="Terasawa K."/>
            <person name="Tsugane M."/>
            <person name="Tsuji K."/>
            <person name="Ueda S."/>
            <person name="Waki K."/>
            <person name="Yamagata H."/>
            <person name="Yamamoto M."/>
            <person name="Yamamoto S."/>
            <person name="Yamane H."/>
            <person name="Yoshiki S."/>
            <person name="Yoshihara R."/>
            <person name="Yukawa K."/>
            <person name="Zhong H."/>
            <person name="Yano M."/>
            <person name="Yuan Q."/>
            <person name="Ouyang S."/>
            <person name="Liu J."/>
            <person name="Jones K.M."/>
            <person name="Gansberger K."/>
            <person name="Moffat K."/>
            <person name="Hill J."/>
            <person name="Bera J."/>
            <person name="Fadrosh D."/>
            <person name="Jin S."/>
            <person name="Johri S."/>
            <person name="Kim M."/>
            <person name="Overton L."/>
            <person name="Reardon M."/>
            <person name="Tsitrin T."/>
            <person name="Vuong H."/>
            <person name="Weaver B."/>
            <person name="Ciecko A."/>
            <person name="Tallon L."/>
            <person name="Jackson J."/>
            <person name="Pai G."/>
            <person name="Aken S.V."/>
            <person name="Utterback T."/>
            <person name="Reidmuller S."/>
            <person name="Feldblyum T."/>
            <person name="Hsiao J."/>
            <person name="Zismann V."/>
            <person name="Iobst S."/>
            <person name="de Vazeille A.R."/>
            <person name="Buell C.R."/>
            <person name="Ying K."/>
            <person name="Li Y."/>
            <person name="Lu T."/>
            <person name="Huang Y."/>
            <person name="Zhao Q."/>
            <person name="Feng Q."/>
            <person name="Zhang L."/>
            <person name="Zhu J."/>
            <person name="Weng Q."/>
            <person name="Mu J."/>
            <person name="Lu Y."/>
            <person name="Fan D."/>
            <person name="Liu Y."/>
            <person name="Guan J."/>
            <person name="Zhang Y."/>
            <person name="Yu S."/>
            <person name="Liu X."/>
            <person name="Zhang Y."/>
            <person name="Hong G."/>
            <person name="Han B."/>
            <person name="Choisne N."/>
            <person name="Demange N."/>
            <person name="Orjeda G."/>
            <person name="Samain S."/>
            <person name="Cattolico L."/>
            <person name="Pelletier E."/>
            <person name="Couloux A."/>
            <person name="Segurens B."/>
            <person name="Wincker P."/>
            <person name="D'Hont A."/>
            <person name="Scarpelli C."/>
            <person name="Weissenbach J."/>
            <person name="Salanoubat M."/>
            <person name="Quetier F."/>
            <person name="Yu Y."/>
            <person name="Kim H.R."/>
            <person name="Rambo T."/>
            <person name="Currie J."/>
            <person name="Collura K."/>
            <person name="Luo M."/>
            <person name="Yang T."/>
            <person name="Ammiraju J.S.S."/>
            <person name="Engler F."/>
            <person name="Soderlund C."/>
            <person name="Wing R.A."/>
            <person name="Palmer L.E."/>
            <person name="de la Bastide M."/>
            <person name="Spiegel L."/>
            <person name="Nascimento L."/>
            <person name="Zutavern T."/>
            <person name="O'Shaughnessy A."/>
            <person name="Dike S."/>
            <person name="Dedhia N."/>
            <person name="Preston R."/>
            <person name="Balija V."/>
            <person name="McCombie W.R."/>
            <person name="Chow T."/>
            <person name="Chen H."/>
            <person name="Chung M."/>
            <person name="Chen C."/>
            <person name="Shaw J."/>
            <person name="Wu H."/>
            <person name="Hsiao K."/>
            <person name="Chao Y."/>
            <person name="Chu M."/>
            <person name="Cheng C."/>
            <person name="Hour A."/>
            <person name="Lee P."/>
            <person name="Lin S."/>
            <person name="Lin Y."/>
            <person name="Liou J."/>
            <person name="Liu S."/>
            <person name="Hsing Y."/>
            <person name="Raghuvanshi S."/>
            <person name="Mohanty A."/>
            <person name="Bharti A.K."/>
            <person name="Gaur A."/>
            <person name="Gupta V."/>
            <person name="Kumar D."/>
            <person name="Ravi V."/>
            <person name="Vij S."/>
            <person name="Kapur A."/>
            <person name="Khurana P."/>
            <person name="Khurana P."/>
            <person name="Khurana J.P."/>
            <person name="Tyagi A.K."/>
            <person name="Gaikwad K."/>
            <person name="Singh A."/>
            <person name="Dalal V."/>
            <person name="Srivastava S."/>
            <person name="Dixit A."/>
            <person name="Pal A.K."/>
            <person name="Ghazi I.A."/>
            <person name="Yadav M."/>
            <person name="Pandit A."/>
            <person name="Bhargava A."/>
            <person name="Sureshbabu K."/>
            <person name="Batra K."/>
            <person name="Sharma T.R."/>
            <person name="Mohapatra T."/>
            <person name="Singh N.K."/>
            <person name="Messing J."/>
            <person name="Nelson A.B."/>
            <person name="Fuks G."/>
            <person name="Kavchok S."/>
            <person name="Keizer G."/>
            <person name="Linton E."/>
            <person name="Llaca V."/>
            <person name="Song R."/>
            <person name="Tanyolac B."/>
            <person name="Young S."/>
            <person name="Ho-Il K."/>
            <person name="Hahn J.H."/>
            <person name="Sangsakoo G."/>
            <person name="Vanavichit A."/>
            <person name="de Mattos Luiz.A.T."/>
            <person name="Zimmer P.D."/>
            <person name="Malone G."/>
            <person name="Dellagostin O."/>
            <person name="de Oliveira A.C."/>
            <person name="Bevan M."/>
            <person name="Bancroft I."/>
            <person name="Minx P."/>
            <person name="Cordum H."/>
            <person name="Wilson R."/>
            <person name="Cheng Z."/>
            <person name="Jin W."/>
            <person name="Jiang J."/>
            <person name="Leong S.A."/>
            <person name="Iwama H."/>
            <person name="Gojobori T."/>
            <person name="Itoh T."/>
            <person name="Niimura Y."/>
            <person name="Fujii Y."/>
            <person name="Habara T."/>
            <person name="Sakai H."/>
            <person name="Sato Y."/>
            <person name="Wilson G."/>
            <person name="Kumar K."/>
            <person name="McCouch S."/>
            <person name="Juretic N."/>
            <person name="Hoen D."/>
            <person name="Wright S."/>
            <person name="Bruskiewich R."/>
            <person name="Bureau T."/>
            <person name="Miyao A."/>
            <person name="Hirochika H."/>
            <person name="Nishikawa T."/>
            <person name="Kadowaki K."/>
            <person name="Sugiura M."/>
            <person name="Burr B."/>
            <person name="Sasaki T."/>
        </authorList>
    </citation>
    <scope>NUCLEOTIDE SEQUENCE [LARGE SCALE GENOMIC DNA]</scope>
    <source>
        <strain evidence="6">cv. Nipponbare</strain>
    </source>
</reference>
<sequence>MDEPSIVKLPEYELPDAFRGEIDGKGLEEGATIDNMDPSRPFLVLNVFDWDKVDEWIALKTAWIAKRLKNDIIIPDPVPQIGRDAFFDITPRLTTVLEKDSVRCFLPLFVQCESIMTYQCAITSETLTHMVRHNALRCAKVVLEGKAAELRCKHANPNCMNPYGYFALHEAAERFSADMTKLLFRHGASANVRTASDAGIQGLLPLDVAVENACMHKYLEDNLSPTPMQYHEDYIYKLIHLLCLPEMKVFLDTIRLLAEKTDNLVDELWNYMKNGKLVQTAVLLLAAQKHIRKIKPDGFCIITHHLFKEYANSLRCAKGDTGEAQKQLEEREALLSCKSELFSIILLAGEALDNYIQAHSEVSHAEVLARVSSILKEFGFCPKEKCIDNIKLYCSFCIQNHNFLSPYMYGTSYCDIFHKGAYWHVAVDNHVSANCYAVHVSLRFGRMAGPHGPCRVFGSLNLIDVRYLDTCHRMSRSRKNSEIKRAWSAAISGWVTDQKILLGCEACLVCSNFGMGDRPENSSRSFILERPRYTSRLQLKVEVMEKQSIDFGKVLEEIQESLVVLNLKQGAARGSVRSASTNGAHEQGFKFVCGESFPNSSSVDGRGEEGSATPYAAYATCGCARRRGQMASWPLRCNRSPGKGFGDGYHPDPDSGQEYDFPTNPLIISSNLNLGVEKLDLETALAIASLQEEVILESSAVSVSNPKKIDNGLQIRPNLAYKGALPLPLPPNRGVTTGSVSRMEDRKTLDNGKLVNGTDKISALKAQRRAHGLCYICAEKWSPTHKYANTVQLHAVQELLTTLGSEILYDQEFTEECEGSDSQGLMAISVQSMHGSETMGCMRLLGFIQGREVLILVDSGSTAGFLSSQVAQTISMRHAILLDLMFHIDQKLC</sequence>
<dbReference type="PROSITE" id="PS50088">
    <property type="entry name" value="ANK_REPEAT"/>
    <property type="match status" value="1"/>
</dbReference>
<evidence type="ECO:0000256" key="2">
    <source>
        <dbReference type="ARBA" id="ARBA00022737"/>
    </source>
</evidence>
<dbReference type="SUPFAM" id="SSF48403">
    <property type="entry name" value="Ankyrin repeat"/>
    <property type="match status" value="1"/>
</dbReference>
<keyword evidence="2" id="KW-0677">Repeat</keyword>
<proteinExistence type="inferred from homology"/>
<dbReference type="Proteomes" id="UP000000763">
    <property type="component" value="Chromosome 10"/>
</dbReference>
<evidence type="ECO:0000256" key="4">
    <source>
        <dbReference type="PROSITE-ProRule" id="PRU00023"/>
    </source>
</evidence>
<gene>
    <name evidence="5" type="primary">OSJNBa0096E22.1</name>
</gene>
<keyword evidence="3 4" id="KW-0040">ANK repeat</keyword>